<organism evidence="2 3">
    <name type="scientific">Saguinus oedipus</name>
    <name type="common">Cotton-top tamarin</name>
    <name type="synonym">Oedipomidas oedipus</name>
    <dbReference type="NCBI Taxonomy" id="9490"/>
    <lineage>
        <taxon>Eukaryota</taxon>
        <taxon>Metazoa</taxon>
        <taxon>Chordata</taxon>
        <taxon>Craniata</taxon>
        <taxon>Vertebrata</taxon>
        <taxon>Euteleostomi</taxon>
        <taxon>Mammalia</taxon>
        <taxon>Eutheria</taxon>
        <taxon>Euarchontoglires</taxon>
        <taxon>Primates</taxon>
        <taxon>Haplorrhini</taxon>
        <taxon>Platyrrhini</taxon>
        <taxon>Cebidae</taxon>
        <taxon>Callitrichinae</taxon>
        <taxon>Saguinus</taxon>
    </lineage>
</organism>
<reference evidence="2 3" key="1">
    <citation type="submission" date="2023-05" db="EMBL/GenBank/DDBJ databases">
        <title>B98-5 Cell Line De Novo Hybrid Assembly: An Optical Mapping Approach.</title>
        <authorList>
            <person name="Kananen K."/>
            <person name="Auerbach J.A."/>
            <person name="Kautto E."/>
            <person name="Blachly J.S."/>
        </authorList>
    </citation>
    <scope>NUCLEOTIDE SEQUENCE [LARGE SCALE GENOMIC DNA]</scope>
    <source>
        <strain evidence="2">B95-8</strain>
        <tissue evidence="2">Cell line</tissue>
    </source>
</reference>
<dbReference type="InterPro" id="IPR029044">
    <property type="entry name" value="Nucleotide-diphossugar_trans"/>
</dbReference>
<dbReference type="PANTHER" id="PTHR11183">
    <property type="entry name" value="GLYCOGENIN SUBFAMILY MEMBER"/>
    <property type="match status" value="1"/>
</dbReference>
<gene>
    <name evidence="2" type="primary">GYG1_1</name>
    <name evidence="2" type="ORF">P7K49_000320</name>
</gene>
<feature type="signal peptide" evidence="1">
    <location>
        <begin position="1"/>
        <end position="20"/>
    </location>
</feature>
<accession>A0ABQ9WBB6</accession>
<evidence type="ECO:0000313" key="3">
    <source>
        <dbReference type="Proteomes" id="UP001266305"/>
    </source>
</evidence>
<dbReference type="Gene3D" id="3.90.550.10">
    <property type="entry name" value="Spore Coat Polysaccharide Biosynthesis Protein SpsA, Chain A"/>
    <property type="match status" value="1"/>
</dbReference>
<proteinExistence type="predicted"/>
<evidence type="ECO:0000313" key="2">
    <source>
        <dbReference type="EMBL" id="KAK2118934.1"/>
    </source>
</evidence>
<dbReference type="EMBL" id="JASSZA010000001">
    <property type="protein sequence ID" value="KAK2118934.1"/>
    <property type="molecule type" value="Genomic_DNA"/>
</dbReference>
<protein>
    <submittedName>
        <fullName evidence="2">Glycogenin-1</fullName>
    </submittedName>
</protein>
<name>A0ABQ9WBB6_SAGOE</name>
<keyword evidence="3" id="KW-1185">Reference proteome</keyword>
<feature type="chain" id="PRO_5047245755" evidence="1">
    <location>
        <begin position="21"/>
        <end position="163"/>
    </location>
</feature>
<sequence>MTPHWLQSLLGLASLSNLSAADLATCTPRSTMTDQAFVTLTTNYAYTKGVPARGSPLKQHRTTRRLVVVTTLKVSDSMRNFLETVFDKVIMLDVMDSSDSTHLTLMKRPELGATLAKLHGSSRSIQNVYSSLVLGNIDDLFEREELLAAPDQGWPNCFNSGVF</sequence>
<keyword evidence="1" id="KW-0732">Signal</keyword>
<evidence type="ECO:0000256" key="1">
    <source>
        <dbReference type="SAM" id="SignalP"/>
    </source>
</evidence>
<dbReference type="InterPro" id="IPR050587">
    <property type="entry name" value="GNT1/Glycosyltrans_8"/>
</dbReference>
<feature type="non-terminal residue" evidence="2">
    <location>
        <position position="163"/>
    </location>
</feature>
<dbReference type="Proteomes" id="UP001266305">
    <property type="component" value="Unassembled WGS sequence"/>
</dbReference>
<dbReference type="SUPFAM" id="SSF53448">
    <property type="entry name" value="Nucleotide-diphospho-sugar transferases"/>
    <property type="match status" value="1"/>
</dbReference>
<comment type="caution">
    <text evidence="2">The sequence shown here is derived from an EMBL/GenBank/DDBJ whole genome shotgun (WGS) entry which is preliminary data.</text>
</comment>